<dbReference type="InterPro" id="IPR013762">
    <property type="entry name" value="Integrase-like_cat_sf"/>
</dbReference>
<dbReference type="Gene3D" id="1.10.443.10">
    <property type="entry name" value="Intergrase catalytic core"/>
    <property type="match status" value="1"/>
</dbReference>
<accession>A0A2K8K9J1</accession>
<dbReference type="GO" id="GO:0006310">
    <property type="term" value="P:DNA recombination"/>
    <property type="evidence" value="ECO:0007669"/>
    <property type="project" value="UniProtKB-KW"/>
</dbReference>
<reference evidence="3 4" key="1">
    <citation type="submission" date="2017-11" db="EMBL/GenBank/DDBJ databases">
        <title>Revised Sequence and Annotation of the Rhodobaca barguzinensis strain alga05 Genome.</title>
        <authorList>
            <person name="Kopejtka K."/>
            <person name="Tomasch J.M."/>
            <person name="Bunk B."/>
            <person name="Koblizek M."/>
        </authorList>
    </citation>
    <scope>NUCLEOTIDE SEQUENCE [LARGE SCALE GENOMIC DNA]</scope>
    <source>
        <strain evidence="4">alga05</strain>
    </source>
</reference>
<gene>
    <name evidence="3" type="ORF">BG454_00830</name>
</gene>
<dbReference type="GO" id="GO:0015074">
    <property type="term" value="P:DNA integration"/>
    <property type="evidence" value="ECO:0007669"/>
    <property type="project" value="InterPro"/>
</dbReference>
<evidence type="ECO:0000256" key="1">
    <source>
        <dbReference type="ARBA" id="ARBA00023172"/>
    </source>
</evidence>
<name>A0A2K8K9J1_9RHOB</name>
<dbReference type="AlphaFoldDB" id="A0A2K8K9J1"/>
<dbReference type="KEGG" id="rbg:BG454_00830"/>
<dbReference type="SUPFAM" id="SSF56349">
    <property type="entry name" value="DNA breaking-rejoining enzymes"/>
    <property type="match status" value="1"/>
</dbReference>
<organism evidence="3 4">
    <name type="scientific">Roseinatronobacter bogoriensis subsp. barguzinensis</name>
    <dbReference type="NCBI Taxonomy" id="441209"/>
    <lineage>
        <taxon>Bacteria</taxon>
        <taxon>Pseudomonadati</taxon>
        <taxon>Pseudomonadota</taxon>
        <taxon>Alphaproteobacteria</taxon>
        <taxon>Rhodobacterales</taxon>
        <taxon>Paracoccaceae</taxon>
        <taxon>Roseinatronobacter</taxon>
    </lineage>
</organism>
<protein>
    <recommendedName>
        <fullName evidence="2">Tyr recombinase domain-containing protein</fullName>
    </recommendedName>
</protein>
<sequence>MLLSSRMSTTVHARLPDSTHDHIEENPMKHVDPKQTEFAFVFPETPMFSHLITELDTEETLPATRKRDMVSGLRRVSNGLNRAPDEVPADPTWLQPRIVKVAPAALGLSPKSWQNAVSDARSAMAHFGIVKRRHRHIDDLSPAWRTLWERVLASKDKTLSLALPRFVHYLNRVGVAPQEVTQAHADSFLEAIIANEISKSPEVGWINAINAWNLAVTRIENWPQTTLEKPRRQKVYKRADADLPAGFMADLTALMQRMAQPDPFADGEPTRPLRPHTITAYTRQLKRFASELLEAGVPPEEITSVAALCEPKRAEIGLRAMFERNGNEKNKLIAETAALLRNLASKLDLGDDVRKQLAQLAARVSMPKQKGMTRKNRDRLRVLQDDKTLQRLLVMPEKIFAKPAGNTKPYYAALAREDALAVAILLCFPLRIKNIASIHIEQHLQNMGDGRLFLVMNEDDTKTETPIEMELPKDVAKMLKQHLATRAPLLCPKGTVWLFPRRDGMGPITGNALSARLKKRIRVGTGIEMNAHLFRHLAAMIWLDENPGAYEVARRILGHSTSSHTINMYSGLETRSAMDAFGALLAQKKEPQK</sequence>
<keyword evidence="4" id="KW-1185">Reference proteome</keyword>
<proteinExistence type="predicted"/>
<dbReference type="Proteomes" id="UP000228948">
    <property type="component" value="Chromosome"/>
</dbReference>
<dbReference type="STRING" id="441209.GCA_001870665_01073"/>
<dbReference type="PROSITE" id="PS51898">
    <property type="entry name" value="TYR_RECOMBINASE"/>
    <property type="match status" value="1"/>
</dbReference>
<dbReference type="GO" id="GO:0003677">
    <property type="term" value="F:DNA binding"/>
    <property type="evidence" value="ECO:0007669"/>
    <property type="project" value="InterPro"/>
</dbReference>
<dbReference type="Pfam" id="PF00589">
    <property type="entry name" value="Phage_integrase"/>
    <property type="match status" value="1"/>
</dbReference>
<evidence type="ECO:0000259" key="2">
    <source>
        <dbReference type="PROSITE" id="PS51898"/>
    </source>
</evidence>
<dbReference type="InterPro" id="IPR011010">
    <property type="entry name" value="DNA_brk_join_enz"/>
</dbReference>
<keyword evidence="1" id="KW-0233">DNA recombination</keyword>
<dbReference type="EMBL" id="CP024899">
    <property type="protein sequence ID" value="ATX64553.1"/>
    <property type="molecule type" value="Genomic_DNA"/>
</dbReference>
<dbReference type="InterPro" id="IPR002104">
    <property type="entry name" value="Integrase_catalytic"/>
</dbReference>
<evidence type="ECO:0000313" key="3">
    <source>
        <dbReference type="EMBL" id="ATX64553.1"/>
    </source>
</evidence>
<feature type="domain" description="Tyr recombinase" evidence="2">
    <location>
        <begin position="375"/>
        <end position="586"/>
    </location>
</feature>
<evidence type="ECO:0000313" key="4">
    <source>
        <dbReference type="Proteomes" id="UP000228948"/>
    </source>
</evidence>